<dbReference type="RefSeq" id="XP_020118482.1">
    <property type="nucleotide sequence ID" value="XM_020268671.1"/>
</dbReference>
<dbReference type="AlphaFoldDB" id="A0A225ABD9"/>
<dbReference type="Pfam" id="PF00172">
    <property type="entry name" value="Zn_clus"/>
    <property type="match status" value="1"/>
</dbReference>
<sequence>MEQLLPTSIARTPRRRRTRLACTACKLRKRKCDGGNPCASCTRYDYQCYYDQPSRPKKAAAVLLRQNQSQHQNINLESTSQQELPPKTCHDGIPFNRASDNDKQTQSASRERNMEANSGVVFPRTLGLRLNSQINAQRRECPGWNLGIRHCSRRSEKSITWILSHNAWQELYRIYEEKIQPIYGFLDLQSVYAIAQRRWEDPNATNEFDSVLCGVAALGSMFSSQASWEQERQLVECSKEILESSGTLVNPTLDDAAGWLLRTLYLRCSSSPHASWMASCTALHIIEAIGIHQESATGVISLVYADTASPPSTDADQKETEIKRRVFWIAKILNTWISFEYGRTRVILQGESCRVPKSEGLDGDCTSVLISLFQISDNLDPSKDMSADDLEKCLEQLQHYNFENSALVLSQSVLAFTIYRRLQLLGLSANKTVIDRVISLGRRGLEASRQCIDDNCPWWHVNNVPFQFTCVLLAIDTPDSLLHIRESMAILKKTAKHFGTPKSYQAFETVKRLVRLSQMRKQQDAVVLDGYLLEQEEQETQESRHLQDLGQQQRDPKDYRNTEDQLAPLNDGNSNGLADLSGFLDPVDWSALIQDPFNFEATIF</sequence>
<evidence type="ECO:0000256" key="7">
    <source>
        <dbReference type="SAM" id="MobiDB-lite"/>
    </source>
</evidence>
<evidence type="ECO:0000256" key="3">
    <source>
        <dbReference type="ARBA" id="ARBA00023015"/>
    </source>
</evidence>
<feature type="region of interest" description="Disordered" evidence="7">
    <location>
        <begin position="76"/>
        <end position="116"/>
    </location>
</feature>
<feature type="compositionally biased region" description="Basic and acidic residues" evidence="7">
    <location>
        <begin position="554"/>
        <end position="563"/>
    </location>
</feature>
<dbReference type="SMART" id="SM00066">
    <property type="entry name" value="GAL4"/>
    <property type="match status" value="1"/>
</dbReference>
<proteinExistence type="predicted"/>
<dbReference type="PANTHER" id="PTHR31779:SF5">
    <property type="entry name" value="ZN(II)2CYS6 TRANSCRIPTION FACTOR (EUROFUNG)"/>
    <property type="match status" value="1"/>
</dbReference>
<evidence type="ECO:0000313" key="10">
    <source>
        <dbReference type="Proteomes" id="UP000214365"/>
    </source>
</evidence>
<dbReference type="InterPro" id="IPR052478">
    <property type="entry name" value="Metabolite_Synth_Reg"/>
</dbReference>
<protein>
    <recommendedName>
        <fullName evidence="8">Zn(2)-C6 fungal-type domain-containing protein</fullName>
    </recommendedName>
</protein>
<dbReference type="InterPro" id="IPR036864">
    <property type="entry name" value="Zn2-C6_fun-type_DNA-bd_sf"/>
</dbReference>
<accession>A0A225ABD9</accession>
<dbReference type="GO" id="GO:0003677">
    <property type="term" value="F:DNA binding"/>
    <property type="evidence" value="ECO:0007669"/>
    <property type="project" value="UniProtKB-KW"/>
</dbReference>
<dbReference type="EMBL" id="LFMY01000009">
    <property type="protein sequence ID" value="OKL58361.1"/>
    <property type="molecule type" value="Genomic_DNA"/>
</dbReference>
<evidence type="ECO:0000256" key="4">
    <source>
        <dbReference type="ARBA" id="ARBA00023125"/>
    </source>
</evidence>
<keyword evidence="1" id="KW-0479">Metal-binding</keyword>
<dbReference type="CDD" id="cd12148">
    <property type="entry name" value="fungal_TF_MHR"/>
    <property type="match status" value="1"/>
</dbReference>
<keyword evidence="6" id="KW-0539">Nucleus</keyword>
<dbReference type="SUPFAM" id="SSF57701">
    <property type="entry name" value="Zn2/Cys6 DNA-binding domain"/>
    <property type="match status" value="1"/>
</dbReference>
<dbReference type="CDD" id="cd00067">
    <property type="entry name" value="GAL4"/>
    <property type="match status" value="1"/>
</dbReference>
<dbReference type="InterPro" id="IPR001138">
    <property type="entry name" value="Zn2Cys6_DnaBD"/>
</dbReference>
<evidence type="ECO:0000313" key="9">
    <source>
        <dbReference type="EMBL" id="OKL58361.1"/>
    </source>
</evidence>
<dbReference type="GO" id="GO:0009410">
    <property type="term" value="P:response to xenobiotic stimulus"/>
    <property type="evidence" value="ECO:0007669"/>
    <property type="project" value="TreeGrafter"/>
</dbReference>
<keyword evidence="2" id="KW-0862">Zinc</keyword>
<dbReference type="OrthoDB" id="4064873at2759"/>
<reference evidence="9 10" key="1">
    <citation type="submission" date="2015-06" db="EMBL/GenBank/DDBJ databases">
        <title>Talaromyces atroroseus IBT 11181 draft genome.</title>
        <authorList>
            <person name="Rasmussen K.B."/>
            <person name="Rasmussen S."/>
            <person name="Petersen B."/>
            <person name="Sicheritz-Ponten T."/>
            <person name="Mortensen U.H."/>
            <person name="Thrane U."/>
        </authorList>
    </citation>
    <scope>NUCLEOTIDE SEQUENCE [LARGE SCALE GENOMIC DNA]</scope>
    <source>
        <strain evidence="9 10">IBT 11181</strain>
    </source>
</reference>
<keyword evidence="10" id="KW-1185">Reference proteome</keyword>
<dbReference type="Gene3D" id="4.10.240.10">
    <property type="entry name" value="Zn(2)-C6 fungal-type DNA-binding domain"/>
    <property type="match status" value="1"/>
</dbReference>
<dbReference type="Pfam" id="PF04082">
    <property type="entry name" value="Fungal_trans"/>
    <property type="match status" value="1"/>
</dbReference>
<dbReference type="Proteomes" id="UP000214365">
    <property type="component" value="Unassembled WGS sequence"/>
</dbReference>
<dbReference type="GO" id="GO:0008270">
    <property type="term" value="F:zinc ion binding"/>
    <property type="evidence" value="ECO:0007669"/>
    <property type="project" value="InterPro"/>
</dbReference>
<dbReference type="GO" id="GO:0006351">
    <property type="term" value="P:DNA-templated transcription"/>
    <property type="evidence" value="ECO:0007669"/>
    <property type="project" value="InterPro"/>
</dbReference>
<dbReference type="SMART" id="SM00906">
    <property type="entry name" value="Fungal_trans"/>
    <property type="match status" value="1"/>
</dbReference>
<dbReference type="PROSITE" id="PS00463">
    <property type="entry name" value="ZN2_CY6_FUNGAL_1"/>
    <property type="match status" value="1"/>
</dbReference>
<dbReference type="PANTHER" id="PTHR31779">
    <property type="entry name" value="2-NITROPROPANE DIOXYGENASE FAMILY, PUTATIVE (AFU_ORTHOLOGUE AFUA_2G17430)-RELATED"/>
    <property type="match status" value="1"/>
</dbReference>
<feature type="domain" description="Zn(2)-C6 fungal-type" evidence="8">
    <location>
        <begin position="21"/>
        <end position="50"/>
    </location>
</feature>
<keyword evidence="3" id="KW-0805">Transcription regulation</keyword>
<dbReference type="STRING" id="1441469.A0A225ABD9"/>
<evidence type="ECO:0000256" key="5">
    <source>
        <dbReference type="ARBA" id="ARBA00023163"/>
    </source>
</evidence>
<comment type="caution">
    <text evidence="9">The sequence shown here is derived from an EMBL/GenBank/DDBJ whole genome shotgun (WGS) entry which is preliminary data.</text>
</comment>
<evidence type="ECO:0000259" key="8">
    <source>
        <dbReference type="PROSITE" id="PS50048"/>
    </source>
</evidence>
<dbReference type="GeneID" id="31006113"/>
<keyword evidence="5" id="KW-0804">Transcription</keyword>
<gene>
    <name evidence="9" type="ORF">UA08_06357</name>
</gene>
<dbReference type="GO" id="GO:0000981">
    <property type="term" value="F:DNA-binding transcription factor activity, RNA polymerase II-specific"/>
    <property type="evidence" value="ECO:0007669"/>
    <property type="project" value="InterPro"/>
</dbReference>
<keyword evidence="4" id="KW-0238">DNA-binding</keyword>
<dbReference type="InterPro" id="IPR007219">
    <property type="entry name" value="XnlR_reg_dom"/>
</dbReference>
<organism evidence="9 10">
    <name type="scientific">Talaromyces atroroseus</name>
    <dbReference type="NCBI Taxonomy" id="1441469"/>
    <lineage>
        <taxon>Eukaryota</taxon>
        <taxon>Fungi</taxon>
        <taxon>Dikarya</taxon>
        <taxon>Ascomycota</taxon>
        <taxon>Pezizomycotina</taxon>
        <taxon>Eurotiomycetes</taxon>
        <taxon>Eurotiomycetidae</taxon>
        <taxon>Eurotiales</taxon>
        <taxon>Trichocomaceae</taxon>
        <taxon>Talaromyces</taxon>
        <taxon>Talaromyces sect. Trachyspermi</taxon>
    </lineage>
</organism>
<evidence type="ECO:0000256" key="1">
    <source>
        <dbReference type="ARBA" id="ARBA00022723"/>
    </source>
</evidence>
<evidence type="ECO:0000256" key="6">
    <source>
        <dbReference type="ARBA" id="ARBA00023242"/>
    </source>
</evidence>
<name>A0A225ABD9_TALAT</name>
<feature type="region of interest" description="Disordered" evidence="7">
    <location>
        <begin position="539"/>
        <end position="572"/>
    </location>
</feature>
<feature type="compositionally biased region" description="Basic and acidic residues" evidence="7">
    <location>
        <begin position="99"/>
        <end position="114"/>
    </location>
</feature>
<dbReference type="PROSITE" id="PS50048">
    <property type="entry name" value="ZN2_CY6_FUNGAL_2"/>
    <property type="match status" value="1"/>
</dbReference>
<evidence type="ECO:0000256" key="2">
    <source>
        <dbReference type="ARBA" id="ARBA00022833"/>
    </source>
</evidence>